<dbReference type="Pfam" id="PF01475">
    <property type="entry name" value="FUR"/>
    <property type="match status" value="1"/>
</dbReference>
<feature type="binding site" evidence="7">
    <location>
        <position position="152"/>
    </location>
    <ligand>
        <name>Zn(2+)</name>
        <dbReference type="ChEBI" id="CHEBI:29105"/>
    </ligand>
</feature>
<dbReference type="EMBL" id="FNWJ01000002">
    <property type="protein sequence ID" value="SEH15447.1"/>
    <property type="molecule type" value="Genomic_DNA"/>
</dbReference>
<dbReference type="PANTHER" id="PTHR33202">
    <property type="entry name" value="ZINC UPTAKE REGULATION PROTEIN"/>
    <property type="match status" value="1"/>
</dbReference>
<dbReference type="OrthoDB" id="8659436at2"/>
<keyword evidence="6" id="KW-0804">Transcription</keyword>
<evidence type="ECO:0000256" key="7">
    <source>
        <dbReference type="PIRSR" id="PIRSR602481-1"/>
    </source>
</evidence>
<sequence length="168" mass="18279">MAARCVPKLETSTRWDDHALATLQAHGYRSSRPRRAIVQALATRHCGTTARELQGALERAGVRVGVASVYRTLELLADLGLVRRLDLRDGGALFEPALPDGSHHHHLICEACGEVETFEDAALERAITALAQRVRFQVAAHDVTLRGICPDCAARRDAAPADSRGGRR</sequence>
<keyword evidence="3 7" id="KW-0862">Zinc</keyword>
<comment type="similarity">
    <text evidence="1">Belongs to the Fur family.</text>
</comment>
<keyword evidence="8" id="KW-0408">Iron</keyword>
<dbReference type="GO" id="GO:0003700">
    <property type="term" value="F:DNA-binding transcription factor activity"/>
    <property type="evidence" value="ECO:0007669"/>
    <property type="project" value="InterPro"/>
</dbReference>
<organism evidence="9 10">
    <name type="scientific">Thermoleophilum album</name>
    <dbReference type="NCBI Taxonomy" id="29539"/>
    <lineage>
        <taxon>Bacteria</taxon>
        <taxon>Bacillati</taxon>
        <taxon>Actinomycetota</taxon>
        <taxon>Thermoleophilia</taxon>
        <taxon>Thermoleophilales</taxon>
        <taxon>Thermoleophilaceae</taxon>
        <taxon>Thermoleophilum</taxon>
    </lineage>
</organism>
<keyword evidence="4" id="KW-0805">Transcription regulation</keyword>
<evidence type="ECO:0000313" key="10">
    <source>
        <dbReference type="Proteomes" id="UP000222056"/>
    </source>
</evidence>
<keyword evidence="2" id="KW-0678">Repressor</keyword>
<keyword evidence="7" id="KW-0479">Metal-binding</keyword>
<dbReference type="Proteomes" id="UP000222056">
    <property type="component" value="Unassembled WGS sequence"/>
</dbReference>
<dbReference type="RefSeq" id="WP_093118559.1">
    <property type="nucleotide sequence ID" value="NZ_FNWJ01000002.1"/>
</dbReference>
<feature type="binding site" evidence="8">
    <location>
        <position position="103"/>
    </location>
    <ligand>
        <name>Fe cation</name>
        <dbReference type="ChEBI" id="CHEBI:24875"/>
    </ligand>
</feature>
<evidence type="ECO:0000256" key="3">
    <source>
        <dbReference type="ARBA" id="ARBA00022833"/>
    </source>
</evidence>
<dbReference type="InterPro" id="IPR036388">
    <property type="entry name" value="WH-like_DNA-bd_sf"/>
</dbReference>
<evidence type="ECO:0000313" key="9">
    <source>
        <dbReference type="EMBL" id="SEH15447.1"/>
    </source>
</evidence>
<dbReference type="CDD" id="cd07153">
    <property type="entry name" value="Fur_like"/>
    <property type="match status" value="1"/>
</dbReference>
<keyword evidence="10" id="KW-1185">Reference proteome</keyword>
<feature type="binding site" evidence="8">
    <location>
        <position position="141"/>
    </location>
    <ligand>
        <name>Fe cation</name>
        <dbReference type="ChEBI" id="CHEBI:24875"/>
    </ligand>
</feature>
<dbReference type="PANTHER" id="PTHR33202:SF7">
    <property type="entry name" value="FERRIC UPTAKE REGULATION PROTEIN"/>
    <property type="match status" value="1"/>
</dbReference>
<evidence type="ECO:0000256" key="1">
    <source>
        <dbReference type="ARBA" id="ARBA00007957"/>
    </source>
</evidence>
<dbReference type="SUPFAM" id="SSF46785">
    <property type="entry name" value="Winged helix' DNA-binding domain"/>
    <property type="match status" value="1"/>
</dbReference>
<proteinExistence type="inferred from homology"/>
<comment type="cofactor">
    <cofactor evidence="8">
        <name>Mn(2+)</name>
        <dbReference type="ChEBI" id="CHEBI:29035"/>
    </cofactor>
    <cofactor evidence="8">
        <name>Fe(2+)</name>
        <dbReference type="ChEBI" id="CHEBI:29033"/>
    </cofactor>
    <text evidence="8">Binds 1 Mn(2+) or Fe(2+) ion per subunit.</text>
</comment>
<evidence type="ECO:0000256" key="5">
    <source>
        <dbReference type="ARBA" id="ARBA00023125"/>
    </source>
</evidence>
<protein>
    <submittedName>
        <fullName evidence="9">Fur family transcriptional regulator, ferric uptake regulator</fullName>
    </submittedName>
</protein>
<dbReference type="GO" id="GO:0000976">
    <property type="term" value="F:transcription cis-regulatory region binding"/>
    <property type="evidence" value="ECO:0007669"/>
    <property type="project" value="TreeGrafter"/>
</dbReference>
<dbReference type="STRING" id="29539.SAMN02745716_1953"/>
<evidence type="ECO:0000256" key="4">
    <source>
        <dbReference type="ARBA" id="ARBA00023015"/>
    </source>
</evidence>
<evidence type="ECO:0000256" key="6">
    <source>
        <dbReference type="ARBA" id="ARBA00023163"/>
    </source>
</evidence>
<accession>A0A1H6FXD5</accession>
<feature type="binding site" evidence="7">
    <location>
        <position position="112"/>
    </location>
    <ligand>
        <name>Zn(2+)</name>
        <dbReference type="ChEBI" id="CHEBI:29105"/>
    </ligand>
</feature>
<dbReference type="AlphaFoldDB" id="A0A1H6FXD5"/>
<feature type="binding site" evidence="8">
    <location>
        <position position="124"/>
    </location>
    <ligand>
        <name>Fe cation</name>
        <dbReference type="ChEBI" id="CHEBI:24875"/>
    </ligand>
</feature>
<evidence type="ECO:0000256" key="8">
    <source>
        <dbReference type="PIRSR" id="PIRSR602481-2"/>
    </source>
</evidence>
<dbReference type="InterPro" id="IPR002481">
    <property type="entry name" value="FUR"/>
</dbReference>
<dbReference type="Gene3D" id="1.10.10.10">
    <property type="entry name" value="Winged helix-like DNA-binding domain superfamily/Winged helix DNA-binding domain"/>
    <property type="match status" value="1"/>
</dbReference>
<dbReference type="Gene3D" id="3.30.1490.190">
    <property type="match status" value="1"/>
</dbReference>
<dbReference type="GO" id="GO:0045892">
    <property type="term" value="P:negative regulation of DNA-templated transcription"/>
    <property type="evidence" value="ECO:0007669"/>
    <property type="project" value="TreeGrafter"/>
</dbReference>
<reference evidence="10" key="1">
    <citation type="submission" date="2016-10" db="EMBL/GenBank/DDBJ databases">
        <authorList>
            <person name="Varghese N."/>
            <person name="Submissions S."/>
        </authorList>
    </citation>
    <scope>NUCLEOTIDE SEQUENCE [LARGE SCALE GENOMIC DNA]</scope>
    <source>
        <strain evidence="10">ATCC 35263</strain>
    </source>
</reference>
<comment type="cofactor">
    <cofactor evidence="7">
        <name>Zn(2+)</name>
        <dbReference type="ChEBI" id="CHEBI:29105"/>
    </cofactor>
    <text evidence="7">Binds 1 zinc ion per subunit.</text>
</comment>
<keyword evidence="5" id="KW-0238">DNA-binding</keyword>
<dbReference type="GO" id="GO:1900376">
    <property type="term" value="P:regulation of secondary metabolite biosynthetic process"/>
    <property type="evidence" value="ECO:0007669"/>
    <property type="project" value="TreeGrafter"/>
</dbReference>
<feature type="binding site" evidence="7">
    <location>
        <position position="149"/>
    </location>
    <ligand>
        <name>Zn(2+)</name>
        <dbReference type="ChEBI" id="CHEBI:29105"/>
    </ligand>
</feature>
<feature type="binding site" evidence="7">
    <location>
        <position position="109"/>
    </location>
    <ligand>
        <name>Zn(2+)</name>
        <dbReference type="ChEBI" id="CHEBI:29105"/>
    </ligand>
</feature>
<name>A0A1H6FXD5_THEAL</name>
<dbReference type="InterPro" id="IPR036390">
    <property type="entry name" value="WH_DNA-bd_sf"/>
</dbReference>
<evidence type="ECO:0000256" key="2">
    <source>
        <dbReference type="ARBA" id="ARBA00022491"/>
    </source>
</evidence>
<dbReference type="InterPro" id="IPR043135">
    <property type="entry name" value="Fur_C"/>
</dbReference>
<gene>
    <name evidence="9" type="ORF">SAMN02745716_1953</name>
</gene>
<dbReference type="GO" id="GO:0008270">
    <property type="term" value="F:zinc ion binding"/>
    <property type="evidence" value="ECO:0007669"/>
    <property type="project" value="TreeGrafter"/>
</dbReference>